<evidence type="ECO:0000313" key="3">
    <source>
        <dbReference type="EMBL" id="PIC40314.1"/>
    </source>
</evidence>
<dbReference type="Proteomes" id="UP000230233">
    <property type="component" value="Chromosome III"/>
</dbReference>
<comment type="caution">
    <text evidence="3">The sequence shown here is derived from an EMBL/GenBank/DDBJ whole genome shotgun (WGS) entry which is preliminary data.</text>
</comment>
<gene>
    <name evidence="3" type="primary">Cni-Y75B8A.8</name>
    <name evidence="3" type="synonym">Cnig_chr_III.g11701</name>
    <name evidence="3" type="ORF">B9Z55_011701</name>
</gene>
<feature type="compositionally biased region" description="Gly residues" evidence="1">
    <location>
        <begin position="7"/>
        <end position="30"/>
    </location>
</feature>
<dbReference type="AlphaFoldDB" id="A0A2G5ULA9"/>
<feature type="region of interest" description="Disordered" evidence="1">
    <location>
        <begin position="1"/>
        <end position="42"/>
    </location>
</feature>
<feature type="compositionally biased region" description="Low complexity" evidence="1">
    <location>
        <begin position="261"/>
        <end position="278"/>
    </location>
</feature>
<feature type="compositionally biased region" description="Low complexity" evidence="1">
    <location>
        <begin position="376"/>
        <end position="459"/>
    </location>
</feature>
<feature type="region of interest" description="Disordered" evidence="1">
    <location>
        <begin position="803"/>
        <end position="823"/>
    </location>
</feature>
<protein>
    <recommendedName>
        <fullName evidence="2">ARC105/Med15 mediator subunit C-terminal domain-containing protein</fullName>
    </recommendedName>
</protein>
<evidence type="ECO:0000256" key="1">
    <source>
        <dbReference type="SAM" id="MobiDB-lite"/>
    </source>
</evidence>
<feature type="region of interest" description="Disordered" evidence="1">
    <location>
        <begin position="296"/>
        <end position="472"/>
    </location>
</feature>
<feature type="compositionally biased region" description="Polar residues" evidence="1">
    <location>
        <begin position="803"/>
        <end position="814"/>
    </location>
</feature>
<feature type="compositionally biased region" description="Polar residues" evidence="1">
    <location>
        <begin position="345"/>
        <end position="375"/>
    </location>
</feature>
<organism evidence="3 4">
    <name type="scientific">Caenorhabditis nigoni</name>
    <dbReference type="NCBI Taxonomy" id="1611254"/>
    <lineage>
        <taxon>Eukaryota</taxon>
        <taxon>Metazoa</taxon>
        <taxon>Ecdysozoa</taxon>
        <taxon>Nematoda</taxon>
        <taxon>Chromadorea</taxon>
        <taxon>Rhabditida</taxon>
        <taxon>Rhabditina</taxon>
        <taxon>Rhabditomorpha</taxon>
        <taxon>Rhabditoidea</taxon>
        <taxon>Rhabditidae</taxon>
        <taxon>Peloderinae</taxon>
        <taxon>Caenorhabditis</taxon>
    </lineage>
</organism>
<dbReference type="InterPro" id="IPR048386">
    <property type="entry name" value="Med15_C"/>
</dbReference>
<reference evidence="4" key="1">
    <citation type="submission" date="2017-10" db="EMBL/GenBank/DDBJ databases">
        <title>Rapid genome shrinkage in a self-fertile nematode reveals novel sperm competition proteins.</title>
        <authorList>
            <person name="Yin D."/>
            <person name="Schwarz E.M."/>
            <person name="Thomas C.G."/>
            <person name="Felde R.L."/>
            <person name="Korf I.F."/>
            <person name="Cutter A.D."/>
            <person name="Schartner C.M."/>
            <person name="Ralston E.J."/>
            <person name="Meyer B.J."/>
            <person name="Haag E.S."/>
        </authorList>
    </citation>
    <scope>NUCLEOTIDE SEQUENCE [LARGE SCALE GENOMIC DNA]</scope>
    <source>
        <strain evidence="4">JU1422</strain>
    </source>
</reference>
<evidence type="ECO:0000313" key="4">
    <source>
        <dbReference type="Proteomes" id="UP000230233"/>
    </source>
</evidence>
<feature type="compositionally biased region" description="Basic and acidic residues" evidence="1">
    <location>
        <begin position="245"/>
        <end position="255"/>
    </location>
</feature>
<feature type="compositionally biased region" description="Low complexity" evidence="1">
    <location>
        <begin position="215"/>
        <end position="229"/>
    </location>
</feature>
<dbReference type="STRING" id="1611254.A0A2G5ULA9"/>
<feature type="region of interest" description="Disordered" evidence="1">
    <location>
        <begin position="209"/>
        <end position="278"/>
    </location>
</feature>
<dbReference type="OrthoDB" id="445326at2759"/>
<feature type="domain" description="ARC105/Med15 mediator subunit C-terminal" evidence="2">
    <location>
        <begin position="686"/>
        <end position="790"/>
    </location>
</feature>
<feature type="compositionally biased region" description="Gly residues" evidence="1">
    <location>
        <begin position="328"/>
        <end position="341"/>
    </location>
</feature>
<accession>A0A2G5ULA9</accession>
<feature type="compositionally biased region" description="Pro residues" evidence="1">
    <location>
        <begin position="460"/>
        <end position="469"/>
    </location>
</feature>
<keyword evidence="4" id="KW-1185">Reference proteome</keyword>
<proteinExistence type="predicted"/>
<dbReference type="EMBL" id="PDUG01000003">
    <property type="protein sequence ID" value="PIC40314.1"/>
    <property type="molecule type" value="Genomic_DNA"/>
</dbReference>
<name>A0A2G5ULA9_9PELO</name>
<feature type="compositionally biased region" description="Low complexity" evidence="1">
    <location>
        <begin position="296"/>
        <end position="310"/>
    </location>
</feature>
<sequence length="841" mass="94529">MQNFGGPPQGGPGGPGGPMYGGPGGPGGPAGGPPQGPPMQQQQSSLFNYQLPQPAGFSSQHLQQYKVLAAQIRCDVFWKFLQNFRESAKNLDLFLKVPTLCNVIYLLNSCPLKITREHSRKIEGVTMNMAIKTDPEALASTSSQQDVKPKRPRTLAEVKHQLHQFQTLRTNALNAAVQAGQLNQQQFAQQIHIMNEKITQAYNKYQLTARQMHHQQQQQQGQGSSSSGGPPNNTQGQMPPPMAPAEKKRMMEMQKQRNMMAQQQAAQQAQQQQQGLRFPQNATLQQQQQMRMQYQQQQAAQQAQQNSQNQGYRVMGGPGPGYPPQGMPMGGGVGGPGGMAGGPMSVQSQGGPGSNMQPQTPQSHGPASVSNPASVQQQQQFQHQQQQQQYYQQQQHQNQQMQHMQQQQQNMQHQHQQQQHMQQMQQQQHMQQQQQQGHPGQHLQQQSQPQQPHDFQQPSAPAPPPAPPAEKPEQVKYQELLKELRAQYYDVLIGMQKRQVTQKGMVPMIQILDGERQVPYEQLKGLAPSLQRLMIRDCPTFPLLEELRRIVFKKKEDREKAISQTFQERDQTFSAEKATARLRAKCQDDPCGVAPWSSVKHLAIRVPDAVRMLYQKPKTEIPDDVDEKKTLKRARGVEDEEMEMDIKAKRIKGEDGTSPEQQEDTGMIPEQFLIKTVFDTRQPWIIPLKARQELLKLSNWTIDDQSLPSSSKTPFIIICVKSPYLLVSPLRVCLPHSYPSTPVSIQFDKTFPEDSEYGATLQHLYEKHLSTKPAVRSLTDFVEAWRAACEEYLVFMPKYQAESSPEAQQKTPETPNYGRPTAAAAGPAVVAQLTTPKGIAI</sequence>
<dbReference type="Pfam" id="PF21539">
    <property type="entry name" value="Med15_C"/>
    <property type="match status" value="1"/>
</dbReference>
<evidence type="ECO:0000259" key="2">
    <source>
        <dbReference type="Pfam" id="PF21539"/>
    </source>
</evidence>